<dbReference type="PANTHER" id="PTHR38038:SF1">
    <property type="entry name" value="PENICILLIN-BINDING PROTEIN ACTIVATOR LPOA"/>
    <property type="match status" value="1"/>
</dbReference>
<keyword evidence="1" id="KW-0472">Membrane</keyword>
<dbReference type="GO" id="GO:0031241">
    <property type="term" value="C:periplasmic side of cell outer membrane"/>
    <property type="evidence" value="ECO:0007669"/>
    <property type="project" value="TreeGrafter"/>
</dbReference>
<dbReference type="KEGG" id="hco:LOKO_00501"/>
<sequence>MLKMPRGLLATALLAILLVGCAPPGIVDRVPDDDPTYLLEQARQQEPEQAAISRLEAADILARQGQRTQALEVATDIDDQRLPVEYRLQWAMLLSELGESEGEPWAVIQAAQLLDEIEVPRDAGLILRERHGRALAQVDEHRAAALILIGVQADTDREALNDPIWASLSRLEGPELASMRDETDDLGRGWLALANLVRESGGDIERLFMRLDEWRERNARHPAARSVPEDLIALRELRGQEVRHIAVFLPESGPLAGVAEAIRDGIRAHHQSAAERNGGVQLSFLDTSRSSIDALYEEARNRGAQVVIGPLDKDLVTELENRDQLPLPTLGLNYGHGESNRAQGFFQYGLSAEDEARQVARRGRDDGHRRSAMLVPDNEWGRRVGRAFEEEWRRLDGTITNAVAYDPRGSATESTRRVLSGGRPDMLFLLALPSYARQVPPTLDYYNASTLPIYATSHLFEGRPQPLLDHDLDDVNFIDIPWQIPDAAVGGVEALPYLSSYQQLHADADPSVFRLMAMGVDAYELARRLPQFQLMPESELNGATGRLTRAADGRIERHLPWARFQRGVPQPILAIDLLGTDLMENGLPDSEPSANGQRN</sequence>
<evidence type="ECO:0000256" key="1">
    <source>
        <dbReference type="ARBA" id="ARBA00023136"/>
    </source>
</evidence>
<dbReference type="EMBL" id="CP014226">
    <property type="protein sequence ID" value="AMC99596.1"/>
    <property type="molecule type" value="Genomic_DNA"/>
</dbReference>
<organism evidence="3 4">
    <name type="scientific">Halomonas chromatireducens</name>
    <dbReference type="NCBI Taxonomy" id="507626"/>
    <lineage>
        <taxon>Bacteria</taxon>
        <taxon>Pseudomonadati</taxon>
        <taxon>Pseudomonadota</taxon>
        <taxon>Gammaproteobacteria</taxon>
        <taxon>Oceanospirillales</taxon>
        <taxon>Halomonadaceae</taxon>
        <taxon>Halomonas</taxon>
    </lineage>
</organism>
<name>A0A0X8HBI6_9GAMM</name>
<accession>A0A0X8HBI6</accession>
<dbReference type="Gene3D" id="3.40.50.2300">
    <property type="match status" value="2"/>
</dbReference>
<dbReference type="GO" id="GO:0030234">
    <property type="term" value="F:enzyme regulator activity"/>
    <property type="evidence" value="ECO:0007669"/>
    <property type="project" value="TreeGrafter"/>
</dbReference>
<dbReference type="OrthoDB" id="6708821at2"/>
<dbReference type="InterPro" id="IPR028082">
    <property type="entry name" value="Peripla_BP_I"/>
</dbReference>
<dbReference type="InterPro" id="IPR007443">
    <property type="entry name" value="LpoA"/>
</dbReference>
<dbReference type="Gene3D" id="1.25.40.650">
    <property type="match status" value="1"/>
</dbReference>
<keyword evidence="4" id="KW-1185">Reference proteome</keyword>
<dbReference type="AlphaFoldDB" id="A0A0X8HBI6"/>
<keyword evidence="2" id="KW-0732">Signal</keyword>
<dbReference type="PROSITE" id="PS51257">
    <property type="entry name" value="PROKAR_LIPOPROTEIN"/>
    <property type="match status" value="1"/>
</dbReference>
<evidence type="ECO:0000313" key="4">
    <source>
        <dbReference type="Proteomes" id="UP000063387"/>
    </source>
</evidence>
<dbReference type="PATRIC" id="fig|507626.3.peg.499"/>
<dbReference type="Proteomes" id="UP000063387">
    <property type="component" value="Chromosome"/>
</dbReference>
<dbReference type="STRING" id="507626.LOKO_00501"/>
<dbReference type="CDD" id="cd06339">
    <property type="entry name" value="PBP1_YraM_LppC_lipoprotein-like"/>
    <property type="match status" value="1"/>
</dbReference>
<evidence type="ECO:0000256" key="2">
    <source>
        <dbReference type="SAM" id="SignalP"/>
    </source>
</evidence>
<protein>
    <submittedName>
        <fullName evidence="3">Penicillin-binding protein activator LpoA</fullName>
    </submittedName>
</protein>
<feature type="signal peptide" evidence="2">
    <location>
        <begin position="1"/>
        <end position="24"/>
    </location>
</feature>
<reference evidence="3 4" key="1">
    <citation type="journal article" date="2016" name="Genome Announc.">
        <title>Draft Genome Sequence of 'Halomonas chromatireducens' Strain AGD 8-3, a Haloalkaliphilic Chromate- and Selenite-Reducing Gammaproteobacterium.</title>
        <authorList>
            <person name="Sharko F.S."/>
            <person name="Shapovalova A.A."/>
            <person name="Tsygankova S.V."/>
            <person name="Komova A.V."/>
            <person name="Boulygina E.S."/>
            <person name="Teslyuk A.B."/>
            <person name="Gotovtsev P.M."/>
            <person name="Namsaraev Z.B."/>
            <person name="Khijniak T.V."/>
            <person name="Nedoluzhko A.V."/>
            <person name="Vasilov R.G."/>
        </authorList>
    </citation>
    <scope>NUCLEOTIDE SEQUENCE [LARGE SCALE GENOMIC DNA]</scope>
    <source>
        <strain evidence="3 4">AGD 8-3</strain>
    </source>
</reference>
<dbReference type="RefSeq" id="WP_066444639.1">
    <property type="nucleotide sequence ID" value="NZ_CP014226.1"/>
</dbReference>
<dbReference type="GO" id="GO:0009252">
    <property type="term" value="P:peptidoglycan biosynthetic process"/>
    <property type="evidence" value="ECO:0007669"/>
    <property type="project" value="TreeGrafter"/>
</dbReference>
<feature type="chain" id="PRO_5007066787" evidence="2">
    <location>
        <begin position="25"/>
        <end position="599"/>
    </location>
</feature>
<dbReference type="Pfam" id="PF04348">
    <property type="entry name" value="LppC"/>
    <property type="match status" value="1"/>
</dbReference>
<dbReference type="PANTHER" id="PTHR38038">
    <property type="entry name" value="PENICILLIN-BINDING PROTEIN ACTIVATOR LPOA"/>
    <property type="match status" value="1"/>
</dbReference>
<proteinExistence type="predicted"/>
<reference evidence="3 4" key="2">
    <citation type="submission" date="2016-02" db="EMBL/GenBank/DDBJ databases">
        <authorList>
            <person name="Wen L."/>
            <person name="He K."/>
            <person name="Yang H."/>
        </authorList>
    </citation>
    <scope>NUCLEOTIDE SEQUENCE [LARGE SCALE GENOMIC DNA]</scope>
    <source>
        <strain evidence="3 4">AGD 8-3</strain>
    </source>
</reference>
<evidence type="ECO:0000313" key="3">
    <source>
        <dbReference type="EMBL" id="AMC99596.1"/>
    </source>
</evidence>
<gene>
    <name evidence="3" type="primary">lpoA</name>
    <name evidence="3" type="ORF">LOKO_00501</name>
</gene>
<dbReference type="SUPFAM" id="SSF53822">
    <property type="entry name" value="Periplasmic binding protein-like I"/>
    <property type="match status" value="1"/>
</dbReference>